<gene>
    <name evidence="3" type="ORF">CEURO_LOCUS21177</name>
</gene>
<keyword evidence="2" id="KW-0472">Membrane</keyword>
<dbReference type="Proteomes" id="UP001152484">
    <property type="component" value="Unassembled WGS sequence"/>
</dbReference>
<sequence length="204" mass="22847">MKIKFSLCFRPVVVEAEEECDQKHHDHHMYYDPVSTDIVPGANPGKLTSSARRSSYTASGHKLRKLFKNFSGHSFQHPSRECFAILVSDSGKNSDITNDKADEEKEEEKKSIDGQRSSEAKTLGSNPEIPKTMTSCTSSFSSCRVSCFFRTIVFVLFATVLWGRIGAIIVITLWLGSVRWWSGCFPATGKNPGWRLLGGNLKHR</sequence>
<feature type="region of interest" description="Disordered" evidence="1">
    <location>
        <begin position="94"/>
        <end position="128"/>
    </location>
</feature>
<keyword evidence="2" id="KW-0812">Transmembrane</keyword>
<feature type="transmembrane region" description="Helical" evidence="2">
    <location>
        <begin position="152"/>
        <end position="175"/>
    </location>
</feature>
<keyword evidence="2" id="KW-1133">Transmembrane helix</keyword>
<dbReference type="OrthoDB" id="1304575at2759"/>
<comment type="caution">
    <text evidence="3">The sequence shown here is derived from an EMBL/GenBank/DDBJ whole genome shotgun (WGS) entry which is preliminary data.</text>
</comment>
<evidence type="ECO:0000313" key="4">
    <source>
        <dbReference type="Proteomes" id="UP001152484"/>
    </source>
</evidence>
<feature type="compositionally biased region" description="Basic and acidic residues" evidence="1">
    <location>
        <begin position="97"/>
        <end position="119"/>
    </location>
</feature>
<accession>A0A9P0ZXQ8</accession>
<name>A0A9P0ZXQ8_CUSEU</name>
<dbReference type="AlphaFoldDB" id="A0A9P0ZXQ8"/>
<organism evidence="3 4">
    <name type="scientific">Cuscuta europaea</name>
    <name type="common">European dodder</name>
    <dbReference type="NCBI Taxonomy" id="41803"/>
    <lineage>
        <taxon>Eukaryota</taxon>
        <taxon>Viridiplantae</taxon>
        <taxon>Streptophyta</taxon>
        <taxon>Embryophyta</taxon>
        <taxon>Tracheophyta</taxon>
        <taxon>Spermatophyta</taxon>
        <taxon>Magnoliopsida</taxon>
        <taxon>eudicotyledons</taxon>
        <taxon>Gunneridae</taxon>
        <taxon>Pentapetalae</taxon>
        <taxon>asterids</taxon>
        <taxon>lamiids</taxon>
        <taxon>Solanales</taxon>
        <taxon>Convolvulaceae</taxon>
        <taxon>Cuscuteae</taxon>
        <taxon>Cuscuta</taxon>
        <taxon>Cuscuta subgen. Cuscuta</taxon>
    </lineage>
</organism>
<evidence type="ECO:0000313" key="3">
    <source>
        <dbReference type="EMBL" id="CAH9116486.1"/>
    </source>
</evidence>
<evidence type="ECO:0000256" key="2">
    <source>
        <dbReference type="SAM" id="Phobius"/>
    </source>
</evidence>
<protein>
    <submittedName>
        <fullName evidence="3">Uncharacterized protein</fullName>
    </submittedName>
</protein>
<proteinExistence type="predicted"/>
<dbReference type="EMBL" id="CAMAPE010000070">
    <property type="protein sequence ID" value="CAH9116486.1"/>
    <property type="molecule type" value="Genomic_DNA"/>
</dbReference>
<evidence type="ECO:0000256" key="1">
    <source>
        <dbReference type="SAM" id="MobiDB-lite"/>
    </source>
</evidence>
<reference evidence="3" key="1">
    <citation type="submission" date="2022-07" db="EMBL/GenBank/DDBJ databases">
        <authorList>
            <person name="Macas J."/>
            <person name="Novak P."/>
            <person name="Neumann P."/>
        </authorList>
    </citation>
    <scope>NUCLEOTIDE SEQUENCE</scope>
</reference>
<keyword evidence="4" id="KW-1185">Reference proteome</keyword>